<dbReference type="EMBL" id="UOFE01000001">
    <property type="protein sequence ID" value="VAW50220.1"/>
    <property type="molecule type" value="Genomic_DNA"/>
</dbReference>
<dbReference type="InterPro" id="IPR025411">
    <property type="entry name" value="DUF4136"/>
</dbReference>
<organism evidence="2">
    <name type="scientific">hydrothermal vent metagenome</name>
    <dbReference type="NCBI Taxonomy" id="652676"/>
    <lineage>
        <taxon>unclassified sequences</taxon>
        <taxon>metagenomes</taxon>
        <taxon>ecological metagenomes</taxon>
    </lineage>
</organism>
<dbReference type="AlphaFoldDB" id="A0A3B0WCS7"/>
<proteinExistence type="predicted"/>
<dbReference type="PROSITE" id="PS51257">
    <property type="entry name" value="PROKAR_LIPOPROTEIN"/>
    <property type="match status" value="1"/>
</dbReference>
<sequence length="198" mass="22088">MSQSLKLIIKRAIIVITAFFAVACVTETIESPTSMKFSDVAVVSVQNPNSSILVGSTFAWLPEAVRFYKDERIQGAGIKLLVEEEIVNNLRSKEMLMIESINGASYAIGYTAALESSLDDETIIRRYGLLPGNSQIPQDDVNVEKGSLILYVLNTKNDELVWRSAAQVGVKFDMDIVQRKERIQRVIAEMFQTLPVNK</sequence>
<evidence type="ECO:0000259" key="1">
    <source>
        <dbReference type="Pfam" id="PF13590"/>
    </source>
</evidence>
<gene>
    <name evidence="2" type="ORF">MNBD_GAMMA05-2061</name>
</gene>
<name>A0A3B0WCS7_9ZZZZ</name>
<feature type="domain" description="DUF4136" evidence="1">
    <location>
        <begin position="55"/>
        <end position="195"/>
    </location>
</feature>
<accession>A0A3B0WCS7</accession>
<evidence type="ECO:0000313" key="2">
    <source>
        <dbReference type="EMBL" id="VAW50220.1"/>
    </source>
</evidence>
<dbReference type="Pfam" id="PF13590">
    <property type="entry name" value="DUF4136"/>
    <property type="match status" value="1"/>
</dbReference>
<dbReference type="Gene3D" id="3.30.160.670">
    <property type="match status" value="1"/>
</dbReference>
<reference evidence="2" key="1">
    <citation type="submission" date="2018-06" db="EMBL/GenBank/DDBJ databases">
        <authorList>
            <person name="Zhirakovskaya E."/>
        </authorList>
    </citation>
    <scope>NUCLEOTIDE SEQUENCE</scope>
</reference>
<protein>
    <recommendedName>
        <fullName evidence="1">DUF4136 domain-containing protein</fullName>
    </recommendedName>
</protein>